<dbReference type="InterPro" id="IPR036389">
    <property type="entry name" value="RNase_III_sf"/>
</dbReference>
<dbReference type="SMART" id="SM00535">
    <property type="entry name" value="RIBOc"/>
    <property type="match status" value="1"/>
</dbReference>
<comment type="subcellular location">
    <subcellularLocation>
        <location evidence="6">Cytoplasm</location>
    </subcellularLocation>
</comment>
<dbReference type="Gene3D" id="1.10.1520.10">
    <property type="entry name" value="Ribonuclease III domain"/>
    <property type="match status" value="1"/>
</dbReference>
<reference evidence="8 9" key="1">
    <citation type="submission" date="2024-03" db="EMBL/GenBank/DDBJ databases">
        <title>Human intestinal bacterial collection.</title>
        <authorList>
            <person name="Pauvert C."/>
            <person name="Hitch T.C.A."/>
            <person name="Clavel T."/>
        </authorList>
    </citation>
    <scope>NUCLEOTIDE SEQUENCE [LARGE SCALE GENOMIC DNA]</scope>
    <source>
        <strain evidence="8 9">CLA-AA-H255</strain>
    </source>
</reference>
<dbReference type="EMBL" id="JBBMER010000004">
    <property type="protein sequence ID" value="MEQ2379480.1"/>
    <property type="molecule type" value="Genomic_DNA"/>
</dbReference>
<dbReference type="HAMAP" id="MF_01468">
    <property type="entry name" value="RNase_Mini_III"/>
    <property type="match status" value="1"/>
</dbReference>
<gene>
    <name evidence="6" type="primary">mrnC</name>
    <name evidence="8" type="ORF">WMO14_06265</name>
</gene>
<keyword evidence="1 6" id="KW-0690">Ribosome biogenesis</keyword>
<dbReference type="Proteomes" id="UP001442364">
    <property type="component" value="Unassembled WGS sequence"/>
</dbReference>
<evidence type="ECO:0000256" key="6">
    <source>
        <dbReference type="HAMAP-Rule" id="MF_01468"/>
    </source>
</evidence>
<dbReference type="CDD" id="cd00593">
    <property type="entry name" value="RIBOc"/>
    <property type="match status" value="1"/>
</dbReference>
<dbReference type="RefSeq" id="WP_022502767.1">
    <property type="nucleotide sequence ID" value="NZ_DAWCMB010000286.1"/>
</dbReference>
<dbReference type="SUPFAM" id="SSF69065">
    <property type="entry name" value="RNase III domain-like"/>
    <property type="match status" value="1"/>
</dbReference>
<dbReference type="Pfam" id="PF00636">
    <property type="entry name" value="Ribonuclease_3"/>
    <property type="match status" value="1"/>
</dbReference>
<dbReference type="PIRSF" id="PIRSF005520">
    <property type="entry name" value="UCP005520"/>
    <property type="match status" value="1"/>
</dbReference>
<proteinExistence type="inferred from homology"/>
<feature type="domain" description="RNase III" evidence="7">
    <location>
        <begin position="3"/>
        <end position="146"/>
    </location>
</feature>
<evidence type="ECO:0000256" key="5">
    <source>
        <dbReference type="ARBA" id="ARBA00022801"/>
    </source>
</evidence>
<evidence type="ECO:0000256" key="4">
    <source>
        <dbReference type="ARBA" id="ARBA00022759"/>
    </source>
</evidence>
<evidence type="ECO:0000313" key="9">
    <source>
        <dbReference type="Proteomes" id="UP001442364"/>
    </source>
</evidence>
<evidence type="ECO:0000256" key="2">
    <source>
        <dbReference type="ARBA" id="ARBA00022552"/>
    </source>
</evidence>
<keyword evidence="5 6" id="KW-0378">Hydrolase</keyword>
<keyword evidence="6" id="KW-0460">Magnesium</keyword>
<organism evidence="8 9">
    <name type="scientific">[Lactobacillus] rogosae</name>
    <dbReference type="NCBI Taxonomy" id="706562"/>
    <lineage>
        <taxon>Bacteria</taxon>
        <taxon>Bacillati</taxon>
        <taxon>Bacillota</taxon>
        <taxon>Clostridia</taxon>
        <taxon>Lachnospirales</taxon>
        <taxon>Lachnospiraceae</taxon>
        <taxon>Lachnospira</taxon>
    </lineage>
</organism>
<comment type="caution">
    <text evidence="8">The sequence shown here is derived from an EMBL/GenBank/DDBJ whole genome shotgun (WGS) entry which is preliminary data.</text>
</comment>
<keyword evidence="6" id="KW-0694">RNA-binding</keyword>
<keyword evidence="6" id="KW-0699">rRNA-binding</keyword>
<dbReference type="InterPro" id="IPR000999">
    <property type="entry name" value="RNase_III_dom"/>
</dbReference>
<evidence type="ECO:0000256" key="3">
    <source>
        <dbReference type="ARBA" id="ARBA00022722"/>
    </source>
</evidence>
<keyword evidence="9" id="KW-1185">Reference proteome</keyword>
<keyword evidence="6" id="KW-0963">Cytoplasm</keyword>
<accession>A0ABV1BWQ8</accession>
<dbReference type="PANTHER" id="PTHR34276:SF1">
    <property type="entry name" value="MINI-RIBONUCLEASE 3"/>
    <property type="match status" value="1"/>
</dbReference>
<keyword evidence="3 6" id="KW-0540">Nuclease</keyword>
<name>A0ABV1BWQ8_9FIRM</name>
<comment type="similarity">
    <text evidence="6">Belongs to the MrnC RNase family.</text>
</comment>
<sequence length="151" mass="16903">MEESIKDNLTSDIWDVLGLKSVSPRQLSPLVLAYIGDSIFDLVVKTKIVTAGNTQVNKMNRAASSIVKAESQSKMIGYLEDKLTEEEGSVYKRGRNAKSYTSAKNASISDYRRATGFEALMGYLYLSGQYERMCELIKDALDWLENDNKQA</sequence>
<dbReference type="InterPro" id="IPR008226">
    <property type="entry name" value="Mini3_fam"/>
</dbReference>
<evidence type="ECO:0000259" key="7">
    <source>
        <dbReference type="SMART" id="SM00535"/>
    </source>
</evidence>
<protein>
    <recommendedName>
        <fullName evidence="6">Mini-ribonuclease 3</fullName>
        <shortName evidence="6">Mini-3</shortName>
        <shortName evidence="6">Mini-RNase 3</shortName>
        <ecNumber evidence="6">3.1.26.-</ecNumber>
    </recommendedName>
    <alternativeName>
        <fullName evidence="6">Mini-RNase III</fullName>
        <shortName evidence="6">Mini-III</shortName>
    </alternativeName>
</protein>
<evidence type="ECO:0000256" key="1">
    <source>
        <dbReference type="ARBA" id="ARBA00022517"/>
    </source>
</evidence>
<comment type="function">
    <text evidence="6">Involved in correct processing of both the 5' and 3' ends of 23S rRNA precursor. Processes 30S rRNA precursor transcript even in absence of ribonuclease 3 (Rnc); Rnc processes 30S rRNA into smaller rRNA precursors.</text>
</comment>
<dbReference type="EC" id="3.1.26.-" evidence="6"/>
<comment type="subunit">
    <text evidence="6">Homodimer.</text>
</comment>
<dbReference type="PANTHER" id="PTHR34276">
    <property type="entry name" value="MINI-RIBONUCLEASE 3"/>
    <property type="match status" value="1"/>
</dbReference>
<keyword evidence="2 6" id="KW-0698">rRNA processing</keyword>
<comment type="cofactor">
    <cofactor evidence="6">
        <name>Mg(2+)</name>
        <dbReference type="ChEBI" id="CHEBI:18420"/>
    </cofactor>
</comment>
<feature type="active site" evidence="6">
    <location>
        <position position="37"/>
    </location>
</feature>
<keyword evidence="4 6" id="KW-0255">Endonuclease</keyword>
<evidence type="ECO:0000313" key="8">
    <source>
        <dbReference type="EMBL" id="MEQ2379480.1"/>
    </source>
</evidence>